<dbReference type="RefSeq" id="WP_066227670.1">
    <property type="nucleotide sequence ID" value="NZ_JARTFQ010000014.1"/>
</dbReference>
<name>A0ABU6P4D2_9BACI</name>
<keyword evidence="10" id="KW-1185">Reference proteome</keyword>
<dbReference type="Gene3D" id="1.10.4030.10">
    <property type="entry name" value="Porin chaperone SurA, peptide-binding domain"/>
    <property type="match status" value="1"/>
</dbReference>
<reference evidence="9 10" key="1">
    <citation type="submission" date="2023-03" db="EMBL/GenBank/DDBJ databases">
        <title>Bacillus Genome Sequencing.</title>
        <authorList>
            <person name="Dunlap C."/>
        </authorList>
    </citation>
    <scope>NUCLEOTIDE SEQUENCE [LARGE SCALE GENOMIC DNA]</scope>
    <source>
        <strain evidence="9 10">NRS-1717</strain>
    </source>
</reference>
<dbReference type="GO" id="GO:0016853">
    <property type="term" value="F:isomerase activity"/>
    <property type="evidence" value="ECO:0007669"/>
    <property type="project" value="UniProtKB-KW"/>
</dbReference>
<dbReference type="PANTHER" id="PTHR47245">
    <property type="entry name" value="PEPTIDYLPROLYL ISOMERASE"/>
    <property type="match status" value="1"/>
</dbReference>
<dbReference type="Pfam" id="PF13145">
    <property type="entry name" value="Rotamase_2"/>
    <property type="match status" value="1"/>
</dbReference>
<evidence type="ECO:0000256" key="5">
    <source>
        <dbReference type="ARBA" id="ARBA00023235"/>
    </source>
</evidence>
<evidence type="ECO:0000313" key="9">
    <source>
        <dbReference type="EMBL" id="MED4404146.1"/>
    </source>
</evidence>
<dbReference type="SUPFAM" id="SSF54534">
    <property type="entry name" value="FKBP-like"/>
    <property type="match status" value="1"/>
</dbReference>
<gene>
    <name evidence="9" type="ORF">P9271_22955</name>
</gene>
<keyword evidence="7" id="KW-0812">Transmembrane</keyword>
<comment type="caution">
    <text evidence="9">The sequence shown here is derived from an EMBL/GenBank/DDBJ whole genome shotgun (WGS) entry which is preliminary data.</text>
</comment>
<evidence type="ECO:0000256" key="4">
    <source>
        <dbReference type="ARBA" id="ARBA00023110"/>
    </source>
</evidence>
<evidence type="ECO:0000256" key="7">
    <source>
        <dbReference type="SAM" id="Phobius"/>
    </source>
</evidence>
<keyword evidence="5 6" id="KW-0413">Isomerase</keyword>
<protein>
    <recommendedName>
        <fullName evidence="2">peptidylprolyl isomerase</fullName>
        <ecNumber evidence="2">5.2.1.8</ecNumber>
    </recommendedName>
</protein>
<feature type="transmembrane region" description="Helical" evidence="7">
    <location>
        <begin position="6"/>
        <end position="25"/>
    </location>
</feature>
<dbReference type="InterPro" id="IPR023058">
    <property type="entry name" value="PPIase_PpiC_CS"/>
</dbReference>
<dbReference type="Gene3D" id="3.10.50.40">
    <property type="match status" value="1"/>
</dbReference>
<comment type="catalytic activity">
    <reaction evidence="1">
        <text>[protein]-peptidylproline (omega=180) = [protein]-peptidylproline (omega=0)</text>
        <dbReference type="Rhea" id="RHEA:16237"/>
        <dbReference type="Rhea" id="RHEA-COMP:10747"/>
        <dbReference type="Rhea" id="RHEA-COMP:10748"/>
        <dbReference type="ChEBI" id="CHEBI:83833"/>
        <dbReference type="ChEBI" id="CHEBI:83834"/>
        <dbReference type="EC" id="5.2.1.8"/>
    </reaction>
</comment>
<dbReference type="GeneID" id="301140563"/>
<dbReference type="PROSITE" id="PS50198">
    <property type="entry name" value="PPIC_PPIASE_2"/>
    <property type="match status" value="1"/>
</dbReference>
<feature type="domain" description="PpiC" evidence="8">
    <location>
        <begin position="159"/>
        <end position="251"/>
    </location>
</feature>
<evidence type="ECO:0000313" key="10">
    <source>
        <dbReference type="Proteomes" id="UP001342826"/>
    </source>
</evidence>
<dbReference type="InterPro" id="IPR050245">
    <property type="entry name" value="PrsA_foldase"/>
</dbReference>
<dbReference type="InterPro" id="IPR046357">
    <property type="entry name" value="PPIase_dom_sf"/>
</dbReference>
<dbReference type="EMBL" id="JARTFS010000026">
    <property type="protein sequence ID" value="MED4404146.1"/>
    <property type="molecule type" value="Genomic_DNA"/>
</dbReference>
<keyword evidence="3" id="KW-0732">Signal</keyword>
<evidence type="ECO:0000256" key="6">
    <source>
        <dbReference type="PROSITE-ProRule" id="PRU00278"/>
    </source>
</evidence>
<evidence type="ECO:0000259" key="8">
    <source>
        <dbReference type="PROSITE" id="PS50198"/>
    </source>
</evidence>
<dbReference type="EC" id="5.2.1.8" evidence="2"/>
<proteinExistence type="predicted"/>
<dbReference type="SUPFAM" id="SSF109998">
    <property type="entry name" value="Triger factor/SurA peptide-binding domain-like"/>
    <property type="match status" value="1"/>
</dbReference>
<dbReference type="Proteomes" id="UP001342826">
    <property type="component" value="Unassembled WGS sequence"/>
</dbReference>
<dbReference type="PANTHER" id="PTHR47245:SF1">
    <property type="entry name" value="FOLDASE PROTEIN PRSA"/>
    <property type="match status" value="1"/>
</dbReference>
<evidence type="ECO:0000256" key="2">
    <source>
        <dbReference type="ARBA" id="ARBA00013194"/>
    </source>
</evidence>
<dbReference type="InterPro" id="IPR027304">
    <property type="entry name" value="Trigger_fact/SurA_dom_sf"/>
</dbReference>
<dbReference type="InterPro" id="IPR000297">
    <property type="entry name" value="PPIase_PpiC"/>
</dbReference>
<evidence type="ECO:0000256" key="3">
    <source>
        <dbReference type="ARBA" id="ARBA00022729"/>
    </source>
</evidence>
<accession>A0ABU6P4D2</accession>
<sequence>MNAKTLWSIIFTLVVVNCFTIAFFLTKNNSVHTNSLGKYDEAIATIGTSTTISREEWLSELEKRFGKETLEQMINEEVVNELAAKHKIEISEEQIDRELTIFKSMYNTLSNERFGEEEDWQKQIRYSILLEELLTKDASVSEEELRAFYESNKNLYEVEDMFRLAHIVVKTQAEANKVIEELEGGSSFEALALEKSIDEFSANEGGEIGFVSTKDEFVPKEYFEIVSQLDEKHWSNPIKVDTGYAIILLKEKQAGISYSFGEVKSQIRRQIALEQMEGSISVNPLWDEISVKWFYEEKK</sequence>
<evidence type="ECO:0000256" key="1">
    <source>
        <dbReference type="ARBA" id="ARBA00000971"/>
    </source>
</evidence>
<keyword evidence="4 6" id="KW-0697">Rotamase</keyword>
<organism evidence="9 10">
    <name type="scientific">Metabacillus fastidiosus</name>
    <dbReference type="NCBI Taxonomy" id="1458"/>
    <lineage>
        <taxon>Bacteria</taxon>
        <taxon>Bacillati</taxon>
        <taxon>Bacillota</taxon>
        <taxon>Bacilli</taxon>
        <taxon>Bacillales</taxon>
        <taxon>Bacillaceae</taxon>
        <taxon>Metabacillus</taxon>
    </lineage>
</organism>
<keyword evidence="7" id="KW-1133">Transmembrane helix</keyword>
<dbReference type="PROSITE" id="PS01096">
    <property type="entry name" value="PPIC_PPIASE_1"/>
    <property type="match status" value="1"/>
</dbReference>
<keyword evidence="7" id="KW-0472">Membrane</keyword>